<feature type="binding site" evidence="1">
    <location>
        <position position="131"/>
    </location>
    <ligand>
        <name>S-adenosyl-L-methionine</name>
        <dbReference type="ChEBI" id="CHEBI:59789"/>
    </ligand>
</feature>
<dbReference type="GO" id="GO:0006400">
    <property type="term" value="P:tRNA modification"/>
    <property type="evidence" value="ECO:0007669"/>
    <property type="project" value="UniProtKB-UniRule"/>
</dbReference>
<dbReference type="PANTHER" id="PTHR43861">
    <property type="entry name" value="TRANS-ACONITATE 2-METHYLTRANSFERASE-RELATED"/>
    <property type="match status" value="1"/>
</dbReference>
<reference evidence="3 4" key="1">
    <citation type="journal article" date="2015" name="BMC Genomics">
        <title>Genome mining reveals unlocked bioactive potential of marine Gram-negative bacteria.</title>
        <authorList>
            <person name="Machado H."/>
            <person name="Sonnenschein E.C."/>
            <person name="Melchiorsen J."/>
            <person name="Gram L."/>
        </authorList>
    </citation>
    <scope>NUCLEOTIDE SEQUENCE [LARGE SCALE GENOMIC DNA]</scope>
    <source>
        <strain evidence="3 4">S2471</strain>
    </source>
</reference>
<comment type="similarity">
    <text evidence="1">Belongs to the class I-like SAM-binding methyltransferase superfamily. CmoM family.</text>
</comment>
<feature type="binding site" evidence="1">
    <location>
        <begin position="64"/>
        <end position="65"/>
    </location>
    <ligand>
        <name>S-adenosyl-L-methionine</name>
        <dbReference type="ChEBI" id="CHEBI:59789"/>
    </ligand>
</feature>
<feature type="binding site" evidence="1">
    <location>
        <position position="37"/>
    </location>
    <ligand>
        <name>S-adenosyl-L-methionine</name>
        <dbReference type="ChEBI" id="CHEBI:59789"/>
    </ligand>
</feature>
<keyword evidence="1" id="KW-0819">tRNA processing</keyword>
<name>A0A0F4QGC5_9GAMM</name>
<feature type="binding site" evidence="1">
    <location>
        <position position="85"/>
    </location>
    <ligand>
        <name>S-adenosyl-L-methionine</name>
        <dbReference type="ChEBI" id="CHEBI:59789"/>
    </ligand>
</feature>
<evidence type="ECO:0000259" key="2">
    <source>
        <dbReference type="Pfam" id="PF13847"/>
    </source>
</evidence>
<dbReference type="HAMAP" id="MF_02057">
    <property type="entry name" value="tRNA_methyltr_CmoM"/>
    <property type="match status" value="1"/>
</dbReference>
<dbReference type="EC" id="2.1.1.-" evidence="1"/>
<dbReference type="GO" id="GO:0032259">
    <property type="term" value="P:methylation"/>
    <property type="evidence" value="ECO:0007669"/>
    <property type="project" value="UniProtKB-KW"/>
</dbReference>
<comment type="function">
    <text evidence="1">Catalyzes the methylation of 5-carboxymethoxyuridine (cmo5U) to form 5-methoxycarbonylmethoxyuridine (mcmo5U) at position 34 in tRNAs.</text>
</comment>
<dbReference type="OrthoDB" id="4697647at2"/>
<organism evidence="3 4">
    <name type="scientific">Pseudoalteromonas rubra</name>
    <dbReference type="NCBI Taxonomy" id="43658"/>
    <lineage>
        <taxon>Bacteria</taxon>
        <taxon>Pseudomonadati</taxon>
        <taxon>Pseudomonadota</taxon>
        <taxon>Gammaproteobacteria</taxon>
        <taxon>Alteromonadales</taxon>
        <taxon>Pseudoalteromonadaceae</taxon>
        <taxon>Pseudoalteromonas</taxon>
    </lineage>
</organism>
<comment type="caution">
    <text evidence="1">Lacks conserved residue(s) required for the propagation of feature annotation.</text>
</comment>
<dbReference type="Gene3D" id="3.40.50.150">
    <property type="entry name" value="Vaccinia Virus protein VP39"/>
    <property type="match status" value="1"/>
</dbReference>
<comment type="catalytic activity">
    <reaction evidence="1">
        <text>5-carboxymethoxyuridine(34) in tRNA + S-adenosyl-L-methionine = 5-methoxycarbonylmethoxyuridine(34) in tRNA + S-adenosyl-L-homocysteine</text>
        <dbReference type="Rhea" id="RHEA:54080"/>
        <dbReference type="Rhea" id="RHEA-COMP:13383"/>
        <dbReference type="Rhea" id="RHEA-COMP:13781"/>
        <dbReference type="ChEBI" id="CHEBI:57856"/>
        <dbReference type="ChEBI" id="CHEBI:59789"/>
        <dbReference type="ChEBI" id="CHEBI:136879"/>
        <dbReference type="ChEBI" id="CHEBI:138053"/>
    </reaction>
</comment>
<evidence type="ECO:0000256" key="1">
    <source>
        <dbReference type="HAMAP-Rule" id="MF_02057"/>
    </source>
</evidence>
<proteinExistence type="inferred from homology"/>
<dbReference type="Pfam" id="PF13847">
    <property type="entry name" value="Methyltransf_31"/>
    <property type="match status" value="1"/>
</dbReference>
<dbReference type="InterPro" id="IPR033664">
    <property type="entry name" value="Cmo5U_methylTrfase"/>
</dbReference>
<feature type="domain" description="Methyltransferase" evidence="2">
    <location>
        <begin position="55"/>
        <end position="181"/>
    </location>
</feature>
<dbReference type="GO" id="GO:0097697">
    <property type="term" value="F:tRNA (5-carboxymethoxyuridine(34)-5-O)-methyltransferase activity"/>
    <property type="evidence" value="ECO:0007669"/>
    <property type="project" value="UniProtKB-UniRule"/>
</dbReference>
<keyword evidence="1 3" id="KW-0489">Methyltransferase</keyword>
<sequence length="273" mass="30973">MAKRTQRTLNRNEDRNFSELTGKFKNNIYGTSKGKLREAVLQRDLAQHLPWLGVESNKTVLDVGGGQGQLALYLAQLGHHVTLVDISDEMLAQAQQQADKLGVTERVTLIHAPLQALPELSLGQFDLVMCHAVLEWLTEQQQALTLLTQRLAPQGYLSLMYYNRAAQRMANMVYGNFDYVRNGLQVKQKVGLSPNRPLEPQDVNLWLSALPLNKLSQSGVRCFHDYLRDPDKGNSQFDDLLELELKYNQQEPYASLGRYTHLMLQHQAATDDQ</sequence>
<gene>
    <name evidence="1" type="primary">cmoM</name>
    <name evidence="3" type="ORF">TW77_18350</name>
</gene>
<dbReference type="RefSeq" id="WP_046006435.1">
    <property type="nucleotide sequence ID" value="NZ_JXYA01000046.1"/>
</dbReference>
<protein>
    <recommendedName>
        <fullName evidence="1">tRNA 5-carboxymethoxyuridine methyltransferase</fullName>
        <ecNumber evidence="1">2.1.1.-</ecNumber>
    </recommendedName>
    <alternativeName>
        <fullName evidence="1">cmo5U methyltransferase</fullName>
    </alternativeName>
</protein>
<dbReference type="EMBL" id="JXYA01000046">
    <property type="protein sequence ID" value="KJZ06656.1"/>
    <property type="molecule type" value="Genomic_DNA"/>
</dbReference>
<keyword evidence="1" id="KW-0949">S-adenosyl-L-methionine</keyword>
<dbReference type="CDD" id="cd02440">
    <property type="entry name" value="AdoMet_MTases"/>
    <property type="match status" value="1"/>
</dbReference>
<dbReference type="Proteomes" id="UP000033452">
    <property type="component" value="Unassembled WGS sequence"/>
</dbReference>
<evidence type="ECO:0000313" key="3">
    <source>
        <dbReference type="EMBL" id="KJZ06656.1"/>
    </source>
</evidence>
<keyword evidence="4" id="KW-1185">Reference proteome</keyword>
<dbReference type="SUPFAM" id="SSF53335">
    <property type="entry name" value="S-adenosyl-L-methionine-dependent methyltransferases"/>
    <property type="match status" value="1"/>
</dbReference>
<dbReference type="InterPro" id="IPR025714">
    <property type="entry name" value="Methyltranfer_dom"/>
</dbReference>
<dbReference type="PATRIC" id="fig|43658.5.peg.3882"/>
<dbReference type="AlphaFoldDB" id="A0A0F4QGC5"/>
<accession>A0A0F4QGC5</accession>
<keyword evidence="1 3" id="KW-0808">Transferase</keyword>
<comment type="caution">
    <text evidence="3">The sequence shown here is derived from an EMBL/GenBank/DDBJ whole genome shotgun (WGS) entry which is preliminary data.</text>
</comment>
<evidence type="ECO:0000313" key="4">
    <source>
        <dbReference type="Proteomes" id="UP000033452"/>
    </source>
</evidence>
<dbReference type="InterPro" id="IPR029063">
    <property type="entry name" value="SAM-dependent_MTases_sf"/>
</dbReference>